<dbReference type="GO" id="GO:0009306">
    <property type="term" value="P:protein secretion"/>
    <property type="evidence" value="ECO:0007669"/>
    <property type="project" value="InterPro"/>
</dbReference>
<keyword evidence="1" id="KW-0969">Cilium</keyword>
<keyword evidence="1" id="KW-0282">Flagellum</keyword>
<evidence type="ECO:0000313" key="2">
    <source>
        <dbReference type="Proteomes" id="UP000199159"/>
    </source>
</evidence>
<keyword evidence="2" id="KW-1185">Reference proteome</keyword>
<evidence type="ECO:0000313" key="1">
    <source>
        <dbReference type="EMBL" id="SDP25879.1"/>
    </source>
</evidence>
<protein>
    <submittedName>
        <fullName evidence="1">Flagellar biosynthesis protein</fullName>
    </submittedName>
</protein>
<name>A0A1H0R9P0_9BACI</name>
<dbReference type="STRING" id="930152.SAMN05216565_10296"/>
<dbReference type="EMBL" id="FNJU01000002">
    <property type="protein sequence ID" value="SDP25879.1"/>
    <property type="molecule type" value="Genomic_DNA"/>
</dbReference>
<dbReference type="RefSeq" id="WP_090850314.1">
    <property type="nucleotide sequence ID" value="NZ_FNJU01000002.1"/>
</dbReference>
<dbReference type="AlphaFoldDB" id="A0A1H0R9P0"/>
<dbReference type="SUPFAM" id="SSF160544">
    <property type="entry name" value="EscU C-terminal domain-like"/>
    <property type="match status" value="1"/>
</dbReference>
<dbReference type="OrthoDB" id="5244399at2"/>
<dbReference type="Pfam" id="PF01312">
    <property type="entry name" value="Bac_export_2"/>
    <property type="match status" value="1"/>
</dbReference>
<accession>A0A1H0R9P0</accession>
<dbReference type="InterPro" id="IPR006135">
    <property type="entry name" value="T3SS_substrate_exporter"/>
</dbReference>
<keyword evidence="1" id="KW-0966">Cell projection</keyword>
<dbReference type="Proteomes" id="UP000199159">
    <property type="component" value="Unassembled WGS sequence"/>
</dbReference>
<gene>
    <name evidence="1" type="ORF">SAMN05216565_10296</name>
</gene>
<organism evidence="1 2">
    <name type="scientific">Litchfieldia salsa</name>
    <dbReference type="NCBI Taxonomy" id="930152"/>
    <lineage>
        <taxon>Bacteria</taxon>
        <taxon>Bacillati</taxon>
        <taxon>Bacillota</taxon>
        <taxon>Bacilli</taxon>
        <taxon>Bacillales</taxon>
        <taxon>Bacillaceae</taxon>
        <taxon>Litchfieldia</taxon>
    </lineage>
</organism>
<sequence>MTKEPKLKQAVALGYQPDKDDAPKILAKGKGAMADRIIDKGMKHNVPIEEDKTLSELLIQLNINEKIPEELYKAVAEVFAFIYQVDKKYKET</sequence>
<dbReference type="InterPro" id="IPR029025">
    <property type="entry name" value="T3SS_substrate_exporter_C"/>
</dbReference>
<dbReference type="Gene3D" id="3.40.1690.10">
    <property type="entry name" value="secretion proteins EscU"/>
    <property type="match status" value="1"/>
</dbReference>
<reference evidence="2" key="1">
    <citation type="submission" date="2016-10" db="EMBL/GenBank/DDBJ databases">
        <authorList>
            <person name="Varghese N."/>
            <person name="Submissions S."/>
        </authorList>
    </citation>
    <scope>NUCLEOTIDE SEQUENCE [LARGE SCALE GENOMIC DNA]</scope>
    <source>
        <strain evidence="2">IBRC-M10078</strain>
    </source>
</reference>
<dbReference type="PANTHER" id="PTHR30531">
    <property type="entry name" value="FLAGELLAR BIOSYNTHETIC PROTEIN FLHB"/>
    <property type="match status" value="1"/>
</dbReference>
<dbReference type="PANTHER" id="PTHR30531:SF12">
    <property type="entry name" value="FLAGELLAR BIOSYNTHETIC PROTEIN FLHB"/>
    <property type="match status" value="1"/>
</dbReference>
<dbReference type="GO" id="GO:0005886">
    <property type="term" value="C:plasma membrane"/>
    <property type="evidence" value="ECO:0007669"/>
    <property type="project" value="TreeGrafter"/>
</dbReference>
<proteinExistence type="predicted"/>